<dbReference type="Proteomes" id="UP000504635">
    <property type="component" value="Unplaced"/>
</dbReference>
<protein>
    <submittedName>
        <fullName evidence="4">Histone deacetylase 6 isoform X2</fullName>
    </submittedName>
</protein>
<reference evidence="4" key="1">
    <citation type="submission" date="2025-08" db="UniProtKB">
        <authorList>
            <consortium name="RefSeq"/>
        </authorList>
    </citation>
    <scope>IDENTIFICATION</scope>
    <source>
        <tissue evidence="4">Gonads</tissue>
    </source>
</reference>
<dbReference type="PANTHER" id="PTHR10625:SF38">
    <property type="entry name" value="HISTONE DEACETYLASE 6, ISOFORM G"/>
    <property type="match status" value="1"/>
</dbReference>
<evidence type="ECO:0000313" key="4">
    <source>
        <dbReference type="RefSeq" id="XP_030756005.1"/>
    </source>
</evidence>
<name>A0A6J2XZ05_SITOR</name>
<dbReference type="InterPro" id="IPR023696">
    <property type="entry name" value="Ureohydrolase_dom_sf"/>
</dbReference>
<dbReference type="InterPro" id="IPR000286">
    <property type="entry name" value="HDACs"/>
</dbReference>
<sequence>MDSNKGAIPKKSLKDLIKEKRRAKMTEVVLDNPEIRSVVEDPYKPTYDYKASERLATAYGYVPSQRHYSPWDKDFPECPSRALNINRAIQPLIDRLDLLRYNDMVETDVSDLLSFVHPPDAVDKIKELFASESEDEATKYDSIYFNGMHSFQGAIDAVKAAVSLTRLIVEDKVQNGFANIRPPGHHALPCVPNGYCTFNNVAIVAKYLLKNNLAEKILIVDYDVHHGQGTQEIFYNSDKVLYFSIHRYEHGTFWPNLVESNFDHIGQEEGKGYNINVPLNETRLNDHDYLAIIINILLPIAYEFNPDVILVSSGYDSCVGDGKGRMCVTPAFYGHLITLLSGLANGKIAVFLEGGYCLSSLADSALRTVRALLGDPCHPLQYTTHINPSVIDSINNTKIALRPYWNCLQMEPLVEIKDIQNYDRFNYHVAVRHFIGEPERPPFPTRGFYPLNSLGEEALIKNYITFLQTERYNLSETVIGYMVNEEAFLHDPPSNQTTQEVQDRIDVIIDKLTDFNLIGQMTNLNVPIRPERPISWSLIDQYIKSTHGEQYLKNIDNDALPKKPDVYLCSSTREVCRWSVAVLAWIGMKIKDKEISHGVGIVRPPGHHAKKSSAGGFCLINNVVVAADYLINQSGYKKILIVDFDVHHGDGTQQLTYNRRDIMYISMHRFDNAKFFPKDKSGNFTYLGSGPGLGFNINIPFSSGKMGNADYLYTWMKIVLPVSYSYNPDIIIVSAGFDAGINDPLGNYSVAPETFGHMINLLKSVAPMVLALEGGYNLETTSLGVVNCVRALLGHPLPMPVLSKVTDEAKATMQNVINIAKYHWPILQVNKSCDPVIRDEHKSEYIEEETQ</sequence>
<feature type="domain" description="Histone deacetylase" evidence="2">
    <location>
        <begin position="76"/>
        <end position="371"/>
    </location>
</feature>
<dbReference type="AlphaFoldDB" id="A0A6J2XZ05"/>
<dbReference type="SUPFAM" id="SSF52768">
    <property type="entry name" value="Arginase/deacetylase"/>
    <property type="match status" value="2"/>
</dbReference>
<dbReference type="GO" id="GO:0141221">
    <property type="term" value="F:histone deacetylase activity, hydrolytic mechanism"/>
    <property type="evidence" value="ECO:0007669"/>
    <property type="project" value="UniProtKB-EC"/>
</dbReference>
<dbReference type="InterPro" id="IPR023801">
    <property type="entry name" value="His_deacetylse_dom"/>
</dbReference>
<dbReference type="Pfam" id="PF00850">
    <property type="entry name" value="Hist_deacetyl"/>
    <property type="match status" value="2"/>
</dbReference>
<dbReference type="GeneID" id="115882227"/>
<proteinExistence type="predicted"/>
<dbReference type="Gene3D" id="3.40.800.20">
    <property type="entry name" value="Histone deacetylase domain"/>
    <property type="match status" value="2"/>
</dbReference>
<dbReference type="RefSeq" id="XP_030756005.1">
    <property type="nucleotide sequence ID" value="XM_030900145.1"/>
</dbReference>
<keyword evidence="3" id="KW-1185">Reference proteome</keyword>
<dbReference type="GO" id="GO:0040029">
    <property type="term" value="P:epigenetic regulation of gene expression"/>
    <property type="evidence" value="ECO:0007669"/>
    <property type="project" value="TreeGrafter"/>
</dbReference>
<dbReference type="PANTHER" id="PTHR10625">
    <property type="entry name" value="HISTONE DEACETYLASE HDAC1-RELATED"/>
    <property type="match status" value="1"/>
</dbReference>
<dbReference type="CTD" id="10013"/>
<evidence type="ECO:0000256" key="1">
    <source>
        <dbReference type="ARBA" id="ARBA00048287"/>
    </source>
</evidence>
<dbReference type="OrthoDB" id="424012at2759"/>
<accession>A0A6J2XZ05</accession>
<feature type="domain" description="Histone deacetylase" evidence="2">
    <location>
        <begin position="500"/>
        <end position="791"/>
    </location>
</feature>
<organism evidence="3 4">
    <name type="scientific">Sitophilus oryzae</name>
    <name type="common">Rice weevil</name>
    <name type="synonym">Curculio oryzae</name>
    <dbReference type="NCBI Taxonomy" id="7048"/>
    <lineage>
        <taxon>Eukaryota</taxon>
        <taxon>Metazoa</taxon>
        <taxon>Ecdysozoa</taxon>
        <taxon>Arthropoda</taxon>
        <taxon>Hexapoda</taxon>
        <taxon>Insecta</taxon>
        <taxon>Pterygota</taxon>
        <taxon>Neoptera</taxon>
        <taxon>Endopterygota</taxon>
        <taxon>Coleoptera</taxon>
        <taxon>Polyphaga</taxon>
        <taxon>Cucujiformia</taxon>
        <taxon>Curculionidae</taxon>
        <taxon>Dryophthorinae</taxon>
        <taxon>Sitophilus</taxon>
    </lineage>
</organism>
<dbReference type="PRINTS" id="PR01270">
    <property type="entry name" value="HDASUPER"/>
</dbReference>
<dbReference type="GO" id="GO:0000118">
    <property type="term" value="C:histone deacetylase complex"/>
    <property type="evidence" value="ECO:0007669"/>
    <property type="project" value="TreeGrafter"/>
</dbReference>
<dbReference type="InterPro" id="IPR037138">
    <property type="entry name" value="His_deacetylse_dom_sf"/>
</dbReference>
<evidence type="ECO:0000259" key="2">
    <source>
        <dbReference type="Pfam" id="PF00850"/>
    </source>
</evidence>
<gene>
    <name evidence="4" type="primary">LOC115882227</name>
</gene>
<comment type="catalytic activity">
    <reaction evidence="1">
        <text>N(6)-acetyl-L-lysyl-[histone] + H2O = L-lysyl-[histone] + acetate</text>
        <dbReference type="Rhea" id="RHEA:58196"/>
        <dbReference type="Rhea" id="RHEA-COMP:9845"/>
        <dbReference type="Rhea" id="RHEA-COMP:11338"/>
        <dbReference type="ChEBI" id="CHEBI:15377"/>
        <dbReference type="ChEBI" id="CHEBI:29969"/>
        <dbReference type="ChEBI" id="CHEBI:30089"/>
        <dbReference type="ChEBI" id="CHEBI:61930"/>
        <dbReference type="EC" id="3.5.1.98"/>
    </reaction>
</comment>
<evidence type="ECO:0000313" key="3">
    <source>
        <dbReference type="Proteomes" id="UP000504635"/>
    </source>
</evidence>